<evidence type="ECO:0000313" key="10">
    <source>
        <dbReference type="EMBL" id="GIF92677.1"/>
    </source>
</evidence>
<dbReference type="Gene3D" id="3.40.50.2300">
    <property type="match status" value="1"/>
</dbReference>
<evidence type="ECO:0000256" key="2">
    <source>
        <dbReference type="ARBA" id="ARBA00023012"/>
    </source>
</evidence>
<name>A0A8J3K4V1_9ACTN</name>
<dbReference type="Gene3D" id="1.10.10.10">
    <property type="entry name" value="Winged helix-like DNA-binding domain superfamily/Winged helix DNA-binding domain"/>
    <property type="match status" value="1"/>
</dbReference>
<dbReference type="InterPro" id="IPR011006">
    <property type="entry name" value="CheY-like_superfamily"/>
</dbReference>
<dbReference type="InterPro" id="IPR036388">
    <property type="entry name" value="WH-like_DNA-bd_sf"/>
</dbReference>
<dbReference type="PANTHER" id="PTHR48111">
    <property type="entry name" value="REGULATOR OF RPOS"/>
    <property type="match status" value="1"/>
</dbReference>
<dbReference type="PROSITE" id="PS51755">
    <property type="entry name" value="OMPR_PHOB"/>
    <property type="match status" value="1"/>
</dbReference>
<dbReference type="SUPFAM" id="SSF46894">
    <property type="entry name" value="C-terminal effector domain of the bipartite response regulators"/>
    <property type="match status" value="1"/>
</dbReference>
<dbReference type="PANTHER" id="PTHR48111:SF4">
    <property type="entry name" value="DNA-BINDING DUAL TRANSCRIPTIONAL REGULATOR OMPR"/>
    <property type="match status" value="1"/>
</dbReference>
<keyword evidence="4 7" id="KW-0238">DNA-binding</keyword>
<dbReference type="InterPro" id="IPR001789">
    <property type="entry name" value="Sig_transdc_resp-reg_receiver"/>
</dbReference>
<feature type="domain" description="Response regulatory" evidence="8">
    <location>
        <begin position="5"/>
        <end position="118"/>
    </location>
</feature>
<evidence type="ECO:0000256" key="6">
    <source>
        <dbReference type="PROSITE-ProRule" id="PRU00169"/>
    </source>
</evidence>
<dbReference type="Pfam" id="PF00486">
    <property type="entry name" value="Trans_reg_C"/>
    <property type="match status" value="1"/>
</dbReference>
<accession>A0A8J3K4V1</accession>
<dbReference type="CDD" id="cd17574">
    <property type="entry name" value="REC_OmpR"/>
    <property type="match status" value="1"/>
</dbReference>
<dbReference type="CDD" id="cd00383">
    <property type="entry name" value="trans_reg_C"/>
    <property type="match status" value="1"/>
</dbReference>
<dbReference type="GO" id="GO:0006355">
    <property type="term" value="P:regulation of DNA-templated transcription"/>
    <property type="evidence" value="ECO:0007669"/>
    <property type="project" value="InterPro"/>
</dbReference>
<dbReference type="SMART" id="SM00448">
    <property type="entry name" value="REC"/>
    <property type="match status" value="1"/>
</dbReference>
<protein>
    <submittedName>
        <fullName evidence="10">DNA-binding response regulator</fullName>
    </submittedName>
</protein>
<evidence type="ECO:0000256" key="4">
    <source>
        <dbReference type="ARBA" id="ARBA00023125"/>
    </source>
</evidence>
<keyword evidence="11" id="KW-1185">Reference proteome</keyword>
<dbReference type="InterPro" id="IPR016032">
    <property type="entry name" value="Sig_transdc_resp-reg_C-effctor"/>
</dbReference>
<evidence type="ECO:0000256" key="1">
    <source>
        <dbReference type="ARBA" id="ARBA00022553"/>
    </source>
</evidence>
<feature type="modified residue" description="4-aspartylphosphate" evidence="6">
    <location>
        <position position="54"/>
    </location>
</feature>
<evidence type="ECO:0000259" key="9">
    <source>
        <dbReference type="PROSITE" id="PS51755"/>
    </source>
</evidence>
<keyword evidence="1 6" id="KW-0597">Phosphoprotein</keyword>
<evidence type="ECO:0000313" key="11">
    <source>
        <dbReference type="Proteomes" id="UP000619293"/>
    </source>
</evidence>
<dbReference type="Proteomes" id="UP000619293">
    <property type="component" value="Unassembled WGS sequence"/>
</dbReference>
<dbReference type="EMBL" id="BONG01000049">
    <property type="protein sequence ID" value="GIF92677.1"/>
    <property type="molecule type" value="Genomic_DNA"/>
</dbReference>
<sequence>MSERRVLVVEDDPTIAGSVIARLRAEGFAVAHAGTGPAAVEAAGRLKPDLIVLDLMLPGFDGLEVCRRVQAQRPVPVLMLTARDDENDLLVGLAVGADDYLTKPFSMRVLAARVHALLRRADRSTAPDAPLKLGPLEIIRSERRVRRDGAEAHLTPTEYDLLVYLAERHRAVLPRERLLAEIWGWAEGYGTRTVDSHIKALRRKLGADLIRTVHGVGYALEAETT</sequence>
<comment type="caution">
    <text evidence="10">The sequence shown here is derived from an EMBL/GenBank/DDBJ whole genome shotgun (WGS) entry which is preliminary data.</text>
</comment>
<evidence type="ECO:0000259" key="8">
    <source>
        <dbReference type="PROSITE" id="PS50110"/>
    </source>
</evidence>
<dbReference type="SMART" id="SM00862">
    <property type="entry name" value="Trans_reg_C"/>
    <property type="match status" value="1"/>
</dbReference>
<dbReference type="GO" id="GO:0000156">
    <property type="term" value="F:phosphorelay response regulator activity"/>
    <property type="evidence" value="ECO:0007669"/>
    <property type="project" value="TreeGrafter"/>
</dbReference>
<organism evidence="10 11">
    <name type="scientific">Catellatospora chokoriensis</name>
    <dbReference type="NCBI Taxonomy" id="310353"/>
    <lineage>
        <taxon>Bacteria</taxon>
        <taxon>Bacillati</taxon>
        <taxon>Actinomycetota</taxon>
        <taxon>Actinomycetes</taxon>
        <taxon>Micromonosporales</taxon>
        <taxon>Micromonosporaceae</taxon>
        <taxon>Catellatospora</taxon>
    </lineage>
</organism>
<dbReference type="RefSeq" id="WP_120317501.1">
    <property type="nucleotide sequence ID" value="NZ_BAAALB010000005.1"/>
</dbReference>
<evidence type="ECO:0000256" key="7">
    <source>
        <dbReference type="PROSITE-ProRule" id="PRU01091"/>
    </source>
</evidence>
<dbReference type="GO" id="GO:0000976">
    <property type="term" value="F:transcription cis-regulatory region binding"/>
    <property type="evidence" value="ECO:0007669"/>
    <property type="project" value="TreeGrafter"/>
</dbReference>
<dbReference type="GO" id="GO:0032993">
    <property type="term" value="C:protein-DNA complex"/>
    <property type="evidence" value="ECO:0007669"/>
    <property type="project" value="TreeGrafter"/>
</dbReference>
<gene>
    <name evidence="10" type="ORF">Cch02nite_61210</name>
</gene>
<proteinExistence type="predicted"/>
<dbReference type="InterPro" id="IPR039420">
    <property type="entry name" value="WalR-like"/>
</dbReference>
<feature type="DNA-binding region" description="OmpR/PhoB-type" evidence="7">
    <location>
        <begin position="128"/>
        <end position="222"/>
    </location>
</feature>
<keyword evidence="5" id="KW-0804">Transcription</keyword>
<keyword evidence="3" id="KW-0805">Transcription regulation</keyword>
<dbReference type="Gene3D" id="6.10.250.690">
    <property type="match status" value="1"/>
</dbReference>
<dbReference type="FunFam" id="3.40.50.2300:FF:000001">
    <property type="entry name" value="DNA-binding response regulator PhoB"/>
    <property type="match status" value="1"/>
</dbReference>
<dbReference type="Pfam" id="PF00072">
    <property type="entry name" value="Response_reg"/>
    <property type="match status" value="1"/>
</dbReference>
<dbReference type="SUPFAM" id="SSF52172">
    <property type="entry name" value="CheY-like"/>
    <property type="match status" value="1"/>
</dbReference>
<evidence type="ECO:0000256" key="5">
    <source>
        <dbReference type="ARBA" id="ARBA00023163"/>
    </source>
</evidence>
<dbReference type="InterPro" id="IPR001867">
    <property type="entry name" value="OmpR/PhoB-type_DNA-bd"/>
</dbReference>
<evidence type="ECO:0000256" key="3">
    <source>
        <dbReference type="ARBA" id="ARBA00023015"/>
    </source>
</evidence>
<feature type="domain" description="OmpR/PhoB-type" evidence="9">
    <location>
        <begin position="128"/>
        <end position="222"/>
    </location>
</feature>
<dbReference type="PROSITE" id="PS50110">
    <property type="entry name" value="RESPONSE_REGULATORY"/>
    <property type="match status" value="1"/>
</dbReference>
<dbReference type="GO" id="GO:0005829">
    <property type="term" value="C:cytosol"/>
    <property type="evidence" value="ECO:0007669"/>
    <property type="project" value="TreeGrafter"/>
</dbReference>
<keyword evidence="2" id="KW-0902">Two-component regulatory system</keyword>
<reference evidence="10 11" key="1">
    <citation type="submission" date="2021-01" db="EMBL/GenBank/DDBJ databases">
        <title>Whole genome shotgun sequence of Catellatospora chokoriensis NBRC 107358.</title>
        <authorList>
            <person name="Komaki H."/>
            <person name="Tamura T."/>
        </authorList>
    </citation>
    <scope>NUCLEOTIDE SEQUENCE [LARGE SCALE GENOMIC DNA]</scope>
    <source>
        <strain evidence="10 11">NBRC 107358</strain>
    </source>
</reference>
<dbReference type="AlphaFoldDB" id="A0A8J3K4V1"/>